<feature type="region of interest" description="Disordered" evidence="1">
    <location>
        <begin position="26"/>
        <end position="48"/>
    </location>
</feature>
<dbReference type="AlphaFoldDB" id="A0A5C5TZP0"/>
<accession>A0A5C5TZP0</accession>
<comment type="caution">
    <text evidence="2">The sequence shown here is derived from an EMBL/GenBank/DDBJ whole genome shotgun (WGS) entry which is preliminary data.</text>
</comment>
<dbReference type="EMBL" id="VOHK01000006">
    <property type="protein sequence ID" value="TWT18620.1"/>
    <property type="molecule type" value="Genomic_DNA"/>
</dbReference>
<keyword evidence="3" id="KW-1185">Reference proteome</keyword>
<protein>
    <submittedName>
        <fullName evidence="2">Uncharacterized protein</fullName>
    </submittedName>
</protein>
<gene>
    <name evidence="2" type="ORF">FQY83_14685</name>
</gene>
<reference evidence="2 3" key="1">
    <citation type="journal article" date="2008" name="Int. J. Syst. Evol. Microbiol.">
        <title>Luteimonas marina sp. nov., isolated from seawater.</title>
        <authorList>
            <person name="Baik K.S."/>
            <person name="Park S.C."/>
            <person name="Kim M.S."/>
            <person name="Kim E.M."/>
            <person name="Park C."/>
            <person name="Chun J."/>
            <person name="Seong C.N."/>
        </authorList>
    </citation>
    <scope>NUCLEOTIDE SEQUENCE [LARGE SCALE GENOMIC DNA]</scope>
    <source>
        <strain evidence="2 3">FR1330</strain>
    </source>
</reference>
<evidence type="ECO:0000313" key="3">
    <source>
        <dbReference type="Proteomes" id="UP000319980"/>
    </source>
</evidence>
<sequence>MNLAHRVHVLLPCLVGTVLLGACQQAPSDSAPATAPTQSEATVAAPATPEVPQTRFIRAEPASLPDCSPAVVTLTWDTSSLAPPPMSVRVHILARNSERLFAAGGAQGRAETGRWALPGSTFSLHNGETGEKLESVVIGGPSCRR</sequence>
<name>A0A5C5TZP0_9GAMM</name>
<dbReference type="PROSITE" id="PS51257">
    <property type="entry name" value="PROKAR_LIPOPROTEIN"/>
    <property type="match status" value="1"/>
</dbReference>
<evidence type="ECO:0000313" key="2">
    <source>
        <dbReference type="EMBL" id="TWT18620.1"/>
    </source>
</evidence>
<dbReference type="RefSeq" id="WP_146388723.1">
    <property type="nucleotide sequence ID" value="NZ_VOHK01000006.1"/>
</dbReference>
<organism evidence="2 3">
    <name type="scientific">Luteimonas marina</name>
    <dbReference type="NCBI Taxonomy" id="488485"/>
    <lineage>
        <taxon>Bacteria</taxon>
        <taxon>Pseudomonadati</taxon>
        <taxon>Pseudomonadota</taxon>
        <taxon>Gammaproteobacteria</taxon>
        <taxon>Lysobacterales</taxon>
        <taxon>Lysobacteraceae</taxon>
        <taxon>Luteimonas</taxon>
    </lineage>
</organism>
<evidence type="ECO:0000256" key="1">
    <source>
        <dbReference type="SAM" id="MobiDB-lite"/>
    </source>
</evidence>
<dbReference type="Proteomes" id="UP000319980">
    <property type="component" value="Unassembled WGS sequence"/>
</dbReference>
<proteinExistence type="predicted"/>